<comment type="caution">
    <text evidence="1">The sequence shown here is derived from an EMBL/GenBank/DDBJ whole genome shotgun (WGS) entry which is preliminary data.</text>
</comment>
<name>A0ABU9JSQ6_9BACI</name>
<evidence type="ECO:0000313" key="2">
    <source>
        <dbReference type="Proteomes" id="UP001459714"/>
    </source>
</evidence>
<sequence>MTTNPILVAILGRETLNLTTKRILVANLGRGMLFFDDEAESRHQFEEKKANF</sequence>
<proteinExistence type="predicted"/>
<dbReference type="Proteomes" id="UP001459714">
    <property type="component" value="Unassembled WGS sequence"/>
</dbReference>
<keyword evidence="2" id="KW-1185">Reference proteome</keyword>
<evidence type="ECO:0000313" key="1">
    <source>
        <dbReference type="EMBL" id="MEL3955871.1"/>
    </source>
</evidence>
<protein>
    <submittedName>
        <fullName evidence="1">Uncharacterized protein</fullName>
    </submittedName>
</protein>
<reference evidence="1 2" key="1">
    <citation type="submission" date="2024-03" db="EMBL/GenBank/DDBJ databases">
        <title>Bacilli Hybrid Assemblies.</title>
        <authorList>
            <person name="Kovac J."/>
        </authorList>
    </citation>
    <scope>NUCLEOTIDE SEQUENCE [LARGE SCALE GENOMIC DNA]</scope>
    <source>
        <strain evidence="1 2">FSL M8-0022</strain>
    </source>
</reference>
<organism evidence="1 2">
    <name type="scientific">Caldifermentibacillus hisashii</name>
    <dbReference type="NCBI Taxonomy" id="996558"/>
    <lineage>
        <taxon>Bacteria</taxon>
        <taxon>Bacillati</taxon>
        <taxon>Bacillota</taxon>
        <taxon>Bacilli</taxon>
        <taxon>Bacillales</taxon>
        <taxon>Bacillaceae</taxon>
        <taxon>Caldifermentibacillus</taxon>
    </lineage>
</organism>
<gene>
    <name evidence="1" type="ORF">NST17_01315</name>
</gene>
<dbReference type="RefSeq" id="WP_342019521.1">
    <property type="nucleotide sequence ID" value="NZ_JBBYAK010000001.1"/>
</dbReference>
<accession>A0ABU9JSQ6</accession>
<dbReference type="EMBL" id="JBBYAK010000001">
    <property type="protein sequence ID" value="MEL3955871.1"/>
    <property type="molecule type" value="Genomic_DNA"/>
</dbReference>